<feature type="transmembrane region" description="Helical" evidence="1">
    <location>
        <begin position="128"/>
        <end position="146"/>
    </location>
</feature>
<keyword evidence="1" id="KW-1133">Transmembrane helix</keyword>
<sequence>MFINNYFKAIKGSTKRYLQIDLNYKFHIITDIVDLLLVIVAFTVLGGYVDNNTDLDISGNISASTYDLQGFLLIGVLFWALYQRSYEDTVAVLPDEASRGTIGFLITNNVSLSTLLISRNIASTIKSILMVVFIVIPVLFIIDTFFRNSESTLFSGLNLHTLPIIFTVFILMWIFMLTISVAVSSLNIISKKVTPFANLIVNALKVLSGYYFPIAALNDYLGVNNSLWLQHNIPIVTGLVFVRDLMLSDGNISYSIFWDEYIKSMIFGISISIIFSLFLYKYLEYKSQRWGSLEFY</sequence>
<feature type="transmembrane region" description="Helical" evidence="1">
    <location>
        <begin position="261"/>
        <end position="280"/>
    </location>
</feature>
<gene>
    <name evidence="2" type="ORF">BEU04_00205</name>
</gene>
<keyword evidence="1" id="KW-0812">Transmembrane</keyword>
<reference evidence="2 3" key="1">
    <citation type="submission" date="2016-08" db="EMBL/GenBank/DDBJ databases">
        <title>New Insights into Marine Group III Euryarchaeota, from dark to light.</title>
        <authorList>
            <person name="Haro-Moreno J.M."/>
            <person name="Rodriguez-Valera F."/>
            <person name="Lopez-Garcia P."/>
            <person name="Moreira D."/>
            <person name="Martin-Cuadrado A.B."/>
        </authorList>
    </citation>
    <scope>NUCLEOTIDE SEQUENCE [LARGE SCALE GENOMIC DNA]</scope>
    <source>
        <strain evidence="2">CG-Bathy1</strain>
    </source>
</reference>
<dbReference type="AlphaFoldDB" id="A0A1J5TUU0"/>
<feature type="transmembrane region" description="Helical" evidence="1">
    <location>
        <begin position="166"/>
        <end position="189"/>
    </location>
</feature>
<keyword evidence="1" id="KW-0472">Membrane</keyword>
<evidence type="ECO:0000313" key="2">
    <source>
        <dbReference type="EMBL" id="OIR20269.1"/>
    </source>
</evidence>
<evidence type="ECO:0000256" key="1">
    <source>
        <dbReference type="SAM" id="Phobius"/>
    </source>
</evidence>
<feature type="transmembrane region" description="Helical" evidence="1">
    <location>
        <begin position="196"/>
        <end position="217"/>
    </location>
</feature>
<name>A0A1J5TUU0_9ARCH</name>
<dbReference type="Proteomes" id="UP000183815">
    <property type="component" value="Unassembled WGS sequence"/>
</dbReference>
<organism evidence="2 3">
    <name type="scientific">Marine Group III euryarchaeote CG-Bathy1</name>
    <dbReference type="NCBI Taxonomy" id="1889001"/>
    <lineage>
        <taxon>Archaea</taxon>
        <taxon>Methanobacteriati</taxon>
        <taxon>Thermoplasmatota</taxon>
        <taxon>Thermoplasmata</taxon>
        <taxon>Candidatus Thermoprofundales</taxon>
    </lineage>
</organism>
<accession>A0A1J5TUU0</accession>
<comment type="caution">
    <text evidence="2">The sequence shown here is derived from an EMBL/GenBank/DDBJ whole genome shotgun (WGS) entry which is preliminary data.</text>
</comment>
<evidence type="ECO:0008006" key="4">
    <source>
        <dbReference type="Google" id="ProtNLM"/>
    </source>
</evidence>
<protein>
    <recommendedName>
        <fullName evidence="4">ABC-2 type transporter domain-containing protein</fullName>
    </recommendedName>
</protein>
<dbReference type="EMBL" id="MIYU01000001">
    <property type="protein sequence ID" value="OIR20269.1"/>
    <property type="molecule type" value="Genomic_DNA"/>
</dbReference>
<feature type="transmembrane region" description="Helical" evidence="1">
    <location>
        <begin position="61"/>
        <end position="82"/>
    </location>
</feature>
<proteinExistence type="predicted"/>
<evidence type="ECO:0000313" key="3">
    <source>
        <dbReference type="Proteomes" id="UP000183815"/>
    </source>
</evidence>
<feature type="transmembrane region" description="Helical" evidence="1">
    <location>
        <begin position="26"/>
        <end position="49"/>
    </location>
</feature>